<keyword evidence="3" id="KW-1003">Cell membrane</keyword>
<feature type="transmembrane region" description="Helical" evidence="8">
    <location>
        <begin position="362"/>
        <end position="383"/>
    </location>
</feature>
<keyword evidence="5 8" id="KW-0812">Transmembrane</keyword>
<dbReference type="InterPro" id="IPR020846">
    <property type="entry name" value="MFS_dom"/>
</dbReference>
<feature type="transmembrane region" description="Helical" evidence="8">
    <location>
        <begin position="272"/>
        <end position="289"/>
    </location>
</feature>
<feature type="transmembrane region" description="Helical" evidence="8">
    <location>
        <begin position="51"/>
        <end position="71"/>
    </location>
</feature>
<feature type="transmembrane region" description="Helical" evidence="8">
    <location>
        <begin position="142"/>
        <end position="160"/>
    </location>
</feature>
<reference evidence="10 11" key="1">
    <citation type="submission" date="2017-07" db="EMBL/GenBank/DDBJ databases">
        <title>Draft Genome Sequences of Select Purple Nonsulfur Bacteria.</title>
        <authorList>
            <person name="Lasarre B."/>
            <person name="Mckinlay J.B."/>
        </authorList>
    </citation>
    <scope>NUCLEOTIDE SEQUENCE [LARGE SCALE GENOMIC DNA]</scope>
    <source>
        <strain evidence="10 11">DSM 11290</strain>
    </source>
</reference>
<keyword evidence="11" id="KW-1185">Reference proteome</keyword>
<feature type="transmembrane region" description="Helical" evidence="8">
    <location>
        <begin position="166"/>
        <end position="188"/>
    </location>
</feature>
<evidence type="ECO:0000313" key="10">
    <source>
        <dbReference type="EMBL" id="RAI24923.1"/>
    </source>
</evidence>
<dbReference type="Proteomes" id="UP000249299">
    <property type="component" value="Unassembled WGS sequence"/>
</dbReference>
<evidence type="ECO:0000259" key="9">
    <source>
        <dbReference type="PROSITE" id="PS50850"/>
    </source>
</evidence>
<accession>A0A327JI63</accession>
<evidence type="ECO:0000256" key="2">
    <source>
        <dbReference type="ARBA" id="ARBA00022448"/>
    </source>
</evidence>
<proteinExistence type="predicted"/>
<feature type="transmembrane region" description="Helical" evidence="8">
    <location>
        <begin position="20"/>
        <end position="39"/>
    </location>
</feature>
<dbReference type="InterPro" id="IPR036259">
    <property type="entry name" value="MFS_trans_sf"/>
</dbReference>
<dbReference type="PANTHER" id="PTHR23522:SF10">
    <property type="entry name" value="3-PHENYLPROPIONIC ACID TRANSPORTER-RELATED"/>
    <property type="match status" value="1"/>
</dbReference>
<dbReference type="GO" id="GO:0005886">
    <property type="term" value="C:plasma membrane"/>
    <property type="evidence" value="ECO:0007669"/>
    <property type="project" value="UniProtKB-SubCell"/>
</dbReference>
<dbReference type="InterPro" id="IPR024989">
    <property type="entry name" value="MFS_assoc_dom"/>
</dbReference>
<name>A0A327JI63_9HYPH</name>
<evidence type="ECO:0000313" key="11">
    <source>
        <dbReference type="Proteomes" id="UP000249299"/>
    </source>
</evidence>
<protein>
    <recommendedName>
        <fullName evidence="9">Major facilitator superfamily (MFS) profile domain-containing protein</fullName>
    </recommendedName>
</protein>
<feature type="transmembrane region" description="Helical" evidence="8">
    <location>
        <begin position="78"/>
        <end position="98"/>
    </location>
</feature>
<evidence type="ECO:0000256" key="1">
    <source>
        <dbReference type="ARBA" id="ARBA00004429"/>
    </source>
</evidence>
<evidence type="ECO:0000256" key="6">
    <source>
        <dbReference type="ARBA" id="ARBA00022989"/>
    </source>
</evidence>
<dbReference type="Pfam" id="PF12832">
    <property type="entry name" value="MFS_1_like"/>
    <property type="match status" value="1"/>
</dbReference>
<evidence type="ECO:0000256" key="4">
    <source>
        <dbReference type="ARBA" id="ARBA00022519"/>
    </source>
</evidence>
<keyword evidence="7 8" id="KW-0472">Membrane</keyword>
<dbReference type="RefSeq" id="WP_111436273.1">
    <property type="nucleotide sequence ID" value="NZ_NHSL01000009.1"/>
</dbReference>
<feature type="transmembrane region" description="Helical" evidence="8">
    <location>
        <begin position="246"/>
        <end position="265"/>
    </location>
</feature>
<sequence length="392" mass="41063">MSAMSRRLVTIPASIRLSLFFFALFFVLGVYMPFFPVWLSARGLGAGEIGIVLAVPMVVRIVTTTFTSALADRFGAPARAILVFAAAALFFLLCLGAVDGVVLITVFLASLAVFWMPLAPLVDALAMAVTRRDGADYGRMRLWGSLAFILANLGAGWLVGRFTGDIVFWVLVLGFSSVVLAATLLPRLEPAASEGDDAPLGTFLKRPAFLALLAAGGLCQASHSFVYAFGSLYWQTLSFSGTEIGALWAIGVIAEIVLFSISGRLNARFGPAGLILAAATAAVLRWAAFPFLSGFTAFLAVQVLHGVTFGATHLGLVHHVARSVPERHAGAAQAFAVTIVTGASALSMGASGPLYRAFGGDAFFAMAGVAVGAMGLVALSLVLKRRRERAAA</sequence>
<feature type="domain" description="Major facilitator superfamily (MFS) profile" evidence="9">
    <location>
        <begin position="208"/>
        <end position="392"/>
    </location>
</feature>
<dbReference type="PANTHER" id="PTHR23522">
    <property type="entry name" value="BLL5896 PROTEIN"/>
    <property type="match status" value="1"/>
</dbReference>
<dbReference type="AlphaFoldDB" id="A0A327JI63"/>
<dbReference type="GO" id="GO:0030395">
    <property type="term" value="F:lactose binding"/>
    <property type="evidence" value="ECO:0007669"/>
    <property type="project" value="TreeGrafter"/>
</dbReference>
<dbReference type="PROSITE" id="PS50850">
    <property type="entry name" value="MFS"/>
    <property type="match status" value="1"/>
</dbReference>
<dbReference type="SUPFAM" id="SSF103473">
    <property type="entry name" value="MFS general substrate transporter"/>
    <property type="match status" value="1"/>
</dbReference>
<dbReference type="OrthoDB" id="9150135at2"/>
<dbReference type="NCBIfam" id="NF037955">
    <property type="entry name" value="mfs"/>
    <property type="match status" value="1"/>
</dbReference>
<dbReference type="Gene3D" id="1.20.1250.20">
    <property type="entry name" value="MFS general substrate transporter like domains"/>
    <property type="match status" value="2"/>
</dbReference>
<comment type="subcellular location">
    <subcellularLocation>
        <location evidence="1">Cell inner membrane</location>
        <topology evidence="1">Multi-pass membrane protein</topology>
    </subcellularLocation>
</comment>
<gene>
    <name evidence="10" type="ORF">CH339_20595</name>
</gene>
<evidence type="ECO:0000256" key="8">
    <source>
        <dbReference type="SAM" id="Phobius"/>
    </source>
</evidence>
<evidence type="ECO:0000256" key="7">
    <source>
        <dbReference type="ARBA" id="ARBA00023136"/>
    </source>
</evidence>
<feature type="transmembrane region" description="Helical" evidence="8">
    <location>
        <begin position="104"/>
        <end position="130"/>
    </location>
</feature>
<keyword evidence="6 8" id="KW-1133">Transmembrane helix</keyword>
<evidence type="ECO:0000256" key="3">
    <source>
        <dbReference type="ARBA" id="ARBA00022475"/>
    </source>
</evidence>
<organism evidence="10 11">
    <name type="scientific">Rhodobium orientis</name>
    <dbReference type="NCBI Taxonomy" id="34017"/>
    <lineage>
        <taxon>Bacteria</taxon>
        <taxon>Pseudomonadati</taxon>
        <taxon>Pseudomonadota</taxon>
        <taxon>Alphaproteobacteria</taxon>
        <taxon>Hyphomicrobiales</taxon>
        <taxon>Rhodobiaceae</taxon>
        <taxon>Rhodobium</taxon>
    </lineage>
</organism>
<feature type="transmembrane region" description="Helical" evidence="8">
    <location>
        <begin position="329"/>
        <end position="350"/>
    </location>
</feature>
<dbReference type="EMBL" id="NPEV01000062">
    <property type="protein sequence ID" value="RAI24923.1"/>
    <property type="molecule type" value="Genomic_DNA"/>
</dbReference>
<dbReference type="InterPro" id="IPR026032">
    <property type="entry name" value="HcaT-like"/>
</dbReference>
<feature type="transmembrane region" description="Helical" evidence="8">
    <location>
        <begin position="295"/>
        <end position="317"/>
    </location>
</feature>
<dbReference type="PIRSF" id="PIRSF004925">
    <property type="entry name" value="HcaT"/>
    <property type="match status" value="1"/>
</dbReference>
<evidence type="ECO:0000256" key="5">
    <source>
        <dbReference type="ARBA" id="ARBA00022692"/>
    </source>
</evidence>
<dbReference type="GO" id="GO:0015528">
    <property type="term" value="F:lactose:proton symporter activity"/>
    <property type="evidence" value="ECO:0007669"/>
    <property type="project" value="TreeGrafter"/>
</dbReference>
<keyword evidence="2" id="KW-0813">Transport</keyword>
<keyword evidence="4" id="KW-0997">Cell inner membrane</keyword>
<feature type="transmembrane region" description="Helical" evidence="8">
    <location>
        <begin position="209"/>
        <end position="234"/>
    </location>
</feature>
<comment type="caution">
    <text evidence="10">The sequence shown here is derived from an EMBL/GenBank/DDBJ whole genome shotgun (WGS) entry which is preliminary data.</text>
</comment>